<dbReference type="InterPro" id="IPR048497">
    <property type="entry name" value="LIF-R-like_Ig-like"/>
</dbReference>
<evidence type="ECO:0000256" key="1">
    <source>
        <dbReference type="ARBA" id="ARBA00004479"/>
    </source>
</evidence>
<dbReference type="SUPFAM" id="SSF49265">
    <property type="entry name" value="Fibronectin type III"/>
    <property type="match status" value="3"/>
</dbReference>
<feature type="domain" description="Fibronectin type-III" evidence="12">
    <location>
        <begin position="316"/>
        <end position="412"/>
    </location>
</feature>
<dbReference type="PROSITE" id="PS50853">
    <property type="entry name" value="FN3"/>
    <property type="match status" value="3"/>
</dbReference>
<evidence type="ECO:0000313" key="13">
    <source>
        <dbReference type="EMBL" id="KAG5834101.1"/>
    </source>
</evidence>
<feature type="transmembrane region" description="Helical" evidence="10">
    <location>
        <begin position="710"/>
        <end position="730"/>
    </location>
</feature>
<dbReference type="Proteomes" id="UP001044222">
    <property type="component" value="Chromosome 15"/>
</dbReference>
<evidence type="ECO:0000256" key="5">
    <source>
        <dbReference type="ARBA" id="ARBA00022737"/>
    </source>
</evidence>
<keyword evidence="3 10" id="KW-0812">Transmembrane</keyword>
<protein>
    <recommendedName>
        <fullName evidence="12">Fibronectin type-III domain-containing protein</fullName>
    </recommendedName>
</protein>
<dbReference type="Pfam" id="PF21177">
    <property type="entry name" value="LIF-R_Ig-like"/>
    <property type="match status" value="1"/>
</dbReference>
<dbReference type="EMBL" id="JAFIRN010000015">
    <property type="protein sequence ID" value="KAG5834101.1"/>
    <property type="molecule type" value="Genomic_DNA"/>
</dbReference>
<dbReference type="PANTHER" id="PTHR48423:SF1">
    <property type="entry name" value="INTERLEUKIN-27 RECEPTOR SUBUNIT ALPHA"/>
    <property type="match status" value="1"/>
</dbReference>
<reference evidence="13" key="1">
    <citation type="submission" date="2021-01" db="EMBL/GenBank/DDBJ databases">
        <title>A chromosome-scale assembly of European eel, Anguilla anguilla.</title>
        <authorList>
            <person name="Henkel C."/>
            <person name="Jong-Raadsen S.A."/>
            <person name="Dufour S."/>
            <person name="Weltzien F.-A."/>
            <person name="Palstra A.P."/>
            <person name="Pelster B."/>
            <person name="Spaink H.P."/>
            <person name="Van Den Thillart G.E."/>
            <person name="Jansen H."/>
            <person name="Zahm M."/>
            <person name="Klopp C."/>
            <person name="Cedric C."/>
            <person name="Louis A."/>
            <person name="Berthelot C."/>
            <person name="Parey E."/>
            <person name="Roest Crollius H."/>
            <person name="Montfort J."/>
            <person name="Robinson-Rechavi M."/>
            <person name="Bucao C."/>
            <person name="Bouchez O."/>
            <person name="Gislard M."/>
            <person name="Lluch J."/>
            <person name="Milhes M."/>
            <person name="Lampietro C."/>
            <person name="Lopez Roques C."/>
            <person name="Donnadieu C."/>
            <person name="Braasch I."/>
            <person name="Desvignes T."/>
            <person name="Postlethwait J."/>
            <person name="Bobe J."/>
            <person name="Guiguen Y."/>
            <person name="Dirks R."/>
        </authorList>
    </citation>
    <scope>NUCLEOTIDE SEQUENCE</scope>
    <source>
        <strain evidence="13">Tag_6206</strain>
        <tissue evidence="13">Liver</tissue>
    </source>
</reference>
<feature type="chain" id="PRO_5039379208" description="Fibronectin type-III domain-containing protein" evidence="11">
    <location>
        <begin position="24"/>
        <end position="935"/>
    </location>
</feature>
<dbReference type="InterPro" id="IPR013783">
    <property type="entry name" value="Ig-like_fold"/>
</dbReference>
<evidence type="ECO:0000256" key="2">
    <source>
        <dbReference type="ARBA" id="ARBA00008921"/>
    </source>
</evidence>
<feature type="domain" description="Fibronectin type-III" evidence="12">
    <location>
        <begin position="609"/>
        <end position="704"/>
    </location>
</feature>
<dbReference type="InterPro" id="IPR003961">
    <property type="entry name" value="FN3_dom"/>
</dbReference>
<comment type="subcellular location">
    <subcellularLocation>
        <location evidence="1">Membrane</location>
        <topology evidence="1">Single-pass type I membrane protein</topology>
    </subcellularLocation>
</comment>
<evidence type="ECO:0000256" key="3">
    <source>
        <dbReference type="ARBA" id="ARBA00022692"/>
    </source>
</evidence>
<evidence type="ECO:0000256" key="8">
    <source>
        <dbReference type="ARBA" id="ARBA00023170"/>
    </source>
</evidence>
<comment type="similarity">
    <text evidence="2">Belongs to the type I cytokine receptor family. Type 2 subfamily.</text>
</comment>
<keyword evidence="4 11" id="KW-0732">Signal</keyword>
<evidence type="ECO:0000256" key="9">
    <source>
        <dbReference type="ARBA" id="ARBA00023180"/>
    </source>
</evidence>
<keyword evidence="7 10" id="KW-0472">Membrane</keyword>
<dbReference type="InterPro" id="IPR036116">
    <property type="entry name" value="FN3_sf"/>
</dbReference>
<organism evidence="13 14">
    <name type="scientific">Anguilla anguilla</name>
    <name type="common">European freshwater eel</name>
    <name type="synonym">Muraena anguilla</name>
    <dbReference type="NCBI Taxonomy" id="7936"/>
    <lineage>
        <taxon>Eukaryota</taxon>
        <taxon>Metazoa</taxon>
        <taxon>Chordata</taxon>
        <taxon>Craniata</taxon>
        <taxon>Vertebrata</taxon>
        <taxon>Euteleostomi</taxon>
        <taxon>Actinopterygii</taxon>
        <taxon>Neopterygii</taxon>
        <taxon>Teleostei</taxon>
        <taxon>Anguilliformes</taxon>
        <taxon>Anguillidae</taxon>
        <taxon>Anguilla</taxon>
    </lineage>
</organism>
<dbReference type="CDD" id="cd00063">
    <property type="entry name" value="FN3"/>
    <property type="match status" value="2"/>
</dbReference>
<sequence>MGIWVLCTLYFVLSLQGNHGSDATLGLTMPHAVKLDIDWVGLRISVCWKLDHFPTVNNLTESLLFDIEVLQNEDVVHNDTIEADPLLKKGRWCWTSPTPLECPPHSYRVRSRRLDHTSQWSPKLTVDETAVPSREPVQVYPVEKVVAVGSTVRFCCIVGRGRALTHIEYNNEVVDATPIGAQSYMVALRNVTATKSSANTVLCSQNDTNPDTTASSLFVGYPPGDRALVCETDLESVECQWDPGRQTELYGNRRTIYTLNGRNCSQANRVKKPSFRCKPGEGLCERNRTLKASNPLGSLVLTDTADLNHRVRLQRPFREPSAEVNAWNASVQWRWPLASVRAHEELHLLCQVQLMHSGLTNTSNYTGRWLSELVLRDLQPGTNYSLQIRCGTQQNFWKWSDWSFFKFKTKEDRPSALDVWMQMNGSHSALILWRPLSASESHGRIRGYEVSWDSSLRGRRSSKLPPEKHSLLLQDMGHGVVTVTAFNGAGSSPPSSVGFAELAGEWATWLHRRYSQCSQNLWLRRQLQPVLACQRQRATCGYAVEWSPAHSGRGRTVEWVRVPAQRTWARIPPECFTAGLKYSLSIYSCSQGILELLARREGYSEERAPDQPVQNLEVKQSGSEVRLRWDGVPLEGQRGFIRGYSVHQASASGLVSTENITDPEARVYTVRNLPLGHYTFTVRAFTAAGEGSGAEVSIQLSPYSDSLICVILISLGTMACVLILTTVTCYRKRKWMKEKFYSDIPQPKLSHNWATTPILSYQGMEPMRIPYDSIEIMSHLAENSGVDHGEEKGGCWFPPDTDSSCPPYIGCYQQAPGRRSYGCVPRPPRPPAPSLETRRTGVTYTAVCTPLMPTQGVPPPVEYKPQISVPPHALPLWADDGYQPHPATAPGLRGSKAWTRLWTRPRLPTPSRSCWAGLRLWDVLSRPAPFPPLWS</sequence>
<dbReference type="InterPro" id="IPR052672">
    <property type="entry name" value="Type1_Cytokine_Rcpt_Type2"/>
</dbReference>
<evidence type="ECO:0000256" key="4">
    <source>
        <dbReference type="ARBA" id="ARBA00022729"/>
    </source>
</evidence>
<dbReference type="Gene3D" id="2.60.40.10">
    <property type="entry name" value="Immunoglobulins"/>
    <property type="match status" value="6"/>
</dbReference>
<feature type="domain" description="Fibronectin type-III" evidence="12">
    <location>
        <begin position="413"/>
        <end position="505"/>
    </location>
</feature>
<dbReference type="PANTHER" id="PTHR48423">
    <property type="entry name" value="INTERLEUKIN-27 RECEPTOR SUBUNIT ALPHA"/>
    <property type="match status" value="1"/>
</dbReference>
<feature type="signal peptide" evidence="11">
    <location>
        <begin position="1"/>
        <end position="23"/>
    </location>
</feature>
<evidence type="ECO:0000256" key="10">
    <source>
        <dbReference type="SAM" id="Phobius"/>
    </source>
</evidence>
<name>A0A9D3RKS4_ANGAN</name>
<evidence type="ECO:0000313" key="14">
    <source>
        <dbReference type="Proteomes" id="UP001044222"/>
    </source>
</evidence>
<keyword evidence="6 10" id="KW-1133">Transmembrane helix</keyword>
<dbReference type="SMART" id="SM00060">
    <property type="entry name" value="FN3"/>
    <property type="match status" value="3"/>
</dbReference>
<dbReference type="GO" id="GO:0005886">
    <property type="term" value="C:plasma membrane"/>
    <property type="evidence" value="ECO:0007669"/>
    <property type="project" value="UniProtKB-ARBA"/>
</dbReference>
<dbReference type="AlphaFoldDB" id="A0A9D3RKS4"/>
<dbReference type="Pfam" id="PF25552">
    <property type="entry name" value="LIFR_D4"/>
    <property type="match status" value="1"/>
</dbReference>
<keyword evidence="5" id="KW-0677">Repeat</keyword>
<proteinExistence type="inferred from homology"/>
<evidence type="ECO:0000259" key="12">
    <source>
        <dbReference type="PROSITE" id="PS50853"/>
    </source>
</evidence>
<accession>A0A9D3RKS4</accession>
<comment type="caution">
    <text evidence="13">The sequence shown here is derived from an EMBL/GenBank/DDBJ whole genome shotgun (WGS) entry which is preliminary data.</text>
</comment>
<keyword evidence="8" id="KW-0675">Receptor</keyword>
<evidence type="ECO:0000256" key="7">
    <source>
        <dbReference type="ARBA" id="ARBA00023136"/>
    </source>
</evidence>
<evidence type="ECO:0000256" key="11">
    <source>
        <dbReference type="SAM" id="SignalP"/>
    </source>
</evidence>
<keyword evidence="14" id="KW-1185">Reference proteome</keyword>
<evidence type="ECO:0000256" key="6">
    <source>
        <dbReference type="ARBA" id="ARBA00022989"/>
    </source>
</evidence>
<keyword evidence="9" id="KW-0325">Glycoprotein</keyword>
<gene>
    <name evidence="13" type="ORF">ANANG_G00257700</name>
</gene>